<name>A0A9E8G9U6_9CAUD</name>
<dbReference type="EMBL" id="OP441381">
    <property type="protein sequence ID" value="UZV39471.1"/>
    <property type="molecule type" value="Genomic_DNA"/>
</dbReference>
<gene>
    <name evidence="1" type="ORF">FBKp18_046</name>
</gene>
<reference evidence="1" key="1">
    <citation type="submission" date="2022-09" db="EMBL/GenBank/DDBJ databases">
        <title>Monitoring phage-induced lysis of Gram negatives in real time using a fluorescent DNA dye.</title>
        <authorList>
            <person name="Egido J.E."/>
            <person name="Toner-Bartelds C."/>
            <person name="Costa A.R."/>
            <person name="Brouns S.J.J."/>
            <person name="Rooijakkers S.H.M."/>
            <person name="Bardoel B.W."/>
            <person name="Haas P.-J."/>
        </authorList>
    </citation>
    <scope>NUCLEOTIDE SEQUENCE</scope>
</reference>
<protein>
    <submittedName>
        <fullName evidence="1">Uncharacterized protein</fullName>
    </submittedName>
</protein>
<evidence type="ECO:0000313" key="1">
    <source>
        <dbReference type="EMBL" id="UZV39471.1"/>
    </source>
</evidence>
<sequence length="67" mass="8108">MKLNIEAPRQKNRECVTCDPCPFTYMWAVSSPSETYYWFFWARPTKKQLRRVQRTYRRILAGEDCIA</sequence>
<proteinExistence type="predicted"/>
<keyword evidence="2" id="KW-1185">Reference proteome</keyword>
<dbReference type="Proteomes" id="UP001163774">
    <property type="component" value="Segment"/>
</dbReference>
<evidence type="ECO:0000313" key="2">
    <source>
        <dbReference type="Proteomes" id="UP001163774"/>
    </source>
</evidence>
<organism evidence="1 2">
    <name type="scientific">Klebsiella phage vB_KpP_FBKp18</name>
    <dbReference type="NCBI Taxonomy" id="2982893"/>
    <lineage>
        <taxon>Viruses</taxon>
        <taxon>Duplodnaviria</taxon>
        <taxon>Heunggongvirae</taxon>
        <taxon>Uroviricota</taxon>
        <taxon>Caudoviricetes</taxon>
        <taxon>Autographivirales</taxon>
        <taxon>Autoscriptoviridae</taxon>
        <taxon>Slopekvirinae</taxon>
        <taxon>Drulisvirus</taxon>
        <taxon>Drulisvirus FBKp18</taxon>
    </lineage>
</organism>
<accession>A0A9E8G9U6</accession>